<dbReference type="GO" id="GO:0051536">
    <property type="term" value="F:iron-sulfur cluster binding"/>
    <property type="evidence" value="ECO:0007669"/>
    <property type="project" value="InterPro"/>
</dbReference>
<reference evidence="1 2" key="1">
    <citation type="journal article" date="2018" name="Nat. Biotechnol.">
        <title>A standardized bacterial taxonomy based on genome phylogeny substantially revises the tree of life.</title>
        <authorList>
            <person name="Parks D.H."/>
            <person name="Chuvochina M."/>
            <person name="Waite D.W."/>
            <person name="Rinke C."/>
            <person name="Skarshewski A."/>
            <person name="Chaumeil P.A."/>
            <person name="Hugenholtz P."/>
        </authorList>
    </citation>
    <scope>NUCLEOTIDE SEQUENCE [LARGE SCALE GENOMIC DNA]</scope>
    <source>
        <strain evidence="1">UBA10227</strain>
    </source>
</reference>
<dbReference type="InterPro" id="IPR006487">
    <property type="entry name" value="Phage_lambda_L"/>
</dbReference>
<gene>
    <name evidence="1" type="ORF">DHV22_14795</name>
</gene>
<dbReference type="Pfam" id="PF05100">
    <property type="entry name" value="Phage_tail_L"/>
    <property type="match status" value="2"/>
</dbReference>
<accession>A0A3D6BU44</accession>
<dbReference type="AlphaFoldDB" id="A0A3D6BU44"/>
<comment type="caution">
    <text evidence="1">The sequence shown here is derived from an EMBL/GenBank/DDBJ whole genome shotgun (WGS) entry which is preliminary data.</text>
</comment>
<name>A0A3D6BU44_9FLAO</name>
<dbReference type="GO" id="GO:0030430">
    <property type="term" value="C:host cell cytoplasm"/>
    <property type="evidence" value="ECO:0007669"/>
    <property type="project" value="InterPro"/>
</dbReference>
<dbReference type="GO" id="GO:0046718">
    <property type="term" value="P:symbiont entry into host cell"/>
    <property type="evidence" value="ECO:0007669"/>
    <property type="project" value="InterPro"/>
</dbReference>
<sequence>MDKSTANTSLKNLNTEANTLSPSSLISLYEIDVTDLAVKEILIKNSKFNRNPDQTVFRFHNNLKLTQNSIFFQGKEYFAAPIYSSGFEVNSKGTAAKPKLQMTFSEEGVPLMRFFKDLMQDLEDMVGAKVYRLRTFSRFLDAKNFYKVDAAGNIQNDSAGNPIIVNPRVPRNFSPDANAQFPTDLFFIDRKSGQTKNSIEFELSSYIDLEQIKLPARIVSSKRCPWTYRGAGCCYEYKNLANAEKHGSSTLPTEAPPVANELDESIKDILKNLTPSITYRDVQPLKWEPKVYPAGTPIYITVNGINYYYVSKAEVPATSPTPNTAFWIADHCSKNITGCKLRWGANTKGAETASARNGYLPFGGFPAISSNY</sequence>
<evidence type="ECO:0000313" key="2">
    <source>
        <dbReference type="Proteomes" id="UP000263268"/>
    </source>
</evidence>
<proteinExistence type="predicted"/>
<organism evidence="1 2">
    <name type="scientific">Xanthomarina gelatinilytica</name>
    <dbReference type="NCBI Taxonomy" id="1137281"/>
    <lineage>
        <taxon>Bacteria</taxon>
        <taxon>Pseudomonadati</taxon>
        <taxon>Bacteroidota</taxon>
        <taxon>Flavobacteriia</taxon>
        <taxon>Flavobacteriales</taxon>
        <taxon>Flavobacteriaceae</taxon>
        <taxon>Xanthomarina</taxon>
    </lineage>
</organism>
<protein>
    <recommendedName>
        <fullName evidence="3">Phage minor tail protein L</fullName>
    </recommendedName>
</protein>
<evidence type="ECO:0000313" key="1">
    <source>
        <dbReference type="EMBL" id="HCY82760.1"/>
    </source>
</evidence>
<evidence type="ECO:0008006" key="3">
    <source>
        <dbReference type="Google" id="ProtNLM"/>
    </source>
</evidence>
<dbReference type="Proteomes" id="UP000263268">
    <property type="component" value="Unassembled WGS sequence"/>
</dbReference>
<dbReference type="EMBL" id="DPRK01000235">
    <property type="protein sequence ID" value="HCY82760.1"/>
    <property type="molecule type" value="Genomic_DNA"/>
</dbReference>